<dbReference type="Proteomes" id="UP001227101">
    <property type="component" value="Chromosome"/>
</dbReference>
<dbReference type="EMBL" id="CP127173">
    <property type="protein sequence ID" value="WIV61520.1"/>
    <property type="molecule type" value="Genomic_DNA"/>
</dbReference>
<accession>A0ABY8Y0M4</accession>
<reference evidence="1 2" key="1">
    <citation type="submission" date="2023-06" db="EMBL/GenBank/DDBJ databases">
        <authorList>
            <person name="Oyuntsetseg B."/>
            <person name="Kim S.B."/>
        </authorList>
    </citation>
    <scope>NUCLEOTIDE SEQUENCE [LARGE SCALE GENOMIC DNA]</scope>
    <source>
        <strain evidence="1 2">2-2</strain>
    </source>
</reference>
<protein>
    <submittedName>
        <fullName evidence="1">Uncharacterized protein</fullName>
    </submittedName>
</protein>
<evidence type="ECO:0000313" key="2">
    <source>
        <dbReference type="Proteomes" id="UP001227101"/>
    </source>
</evidence>
<evidence type="ECO:0000313" key="1">
    <source>
        <dbReference type="EMBL" id="WIV61520.1"/>
    </source>
</evidence>
<keyword evidence="2" id="KW-1185">Reference proteome</keyword>
<sequence length="67" mass="7436">MHLDTGRLARRIVAAETFRSAAVRSGPSSVLRKAIALFAFFSSSMLHRGCRVRQGGRGLFPEESMRK</sequence>
<gene>
    <name evidence="1" type="ORF">QP939_24395</name>
</gene>
<proteinExistence type="predicted"/>
<dbReference type="RefSeq" id="WP_285459128.1">
    <property type="nucleotide sequence ID" value="NZ_CP127173.1"/>
</dbReference>
<organism evidence="1 2">
    <name type="scientific">Amycolatopsis nalaikhensis</name>
    <dbReference type="NCBI Taxonomy" id="715472"/>
    <lineage>
        <taxon>Bacteria</taxon>
        <taxon>Bacillati</taxon>
        <taxon>Actinomycetota</taxon>
        <taxon>Actinomycetes</taxon>
        <taxon>Pseudonocardiales</taxon>
        <taxon>Pseudonocardiaceae</taxon>
        <taxon>Amycolatopsis</taxon>
    </lineage>
</organism>
<name>A0ABY8Y0M4_9PSEU</name>